<evidence type="ECO:0000259" key="12">
    <source>
        <dbReference type="PROSITE" id="PS50112"/>
    </source>
</evidence>
<evidence type="ECO:0000256" key="4">
    <source>
        <dbReference type="ARBA" id="ARBA00022553"/>
    </source>
</evidence>
<keyword evidence="14" id="KW-0547">Nucleotide-binding</keyword>
<dbReference type="Pfam" id="PF02518">
    <property type="entry name" value="HATPase_c"/>
    <property type="match status" value="1"/>
</dbReference>
<dbReference type="SMART" id="SM00387">
    <property type="entry name" value="HATPase_c"/>
    <property type="match status" value="1"/>
</dbReference>
<dbReference type="Gene3D" id="1.10.287.130">
    <property type="match status" value="1"/>
</dbReference>
<accession>A0ABW2I0U2</accession>
<organism evidence="14 15">
    <name type="scientific">Paractinoplanes rhizophilus</name>
    <dbReference type="NCBI Taxonomy" id="1416877"/>
    <lineage>
        <taxon>Bacteria</taxon>
        <taxon>Bacillati</taxon>
        <taxon>Actinomycetota</taxon>
        <taxon>Actinomycetes</taxon>
        <taxon>Micromonosporales</taxon>
        <taxon>Micromonosporaceae</taxon>
        <taxon>Paractinoplanes</taxon>
    </lineage>
</organism>
<keyword evidence="15" id="KW-1185">Reference proteome</keyword>
<dbReference type="PROSITE" id="PS50112">
    <property type="entry name" value="PAS"/>
    <property type="match status" value="1"/>
</dbReference>
<keyword evidence="10" id="KW-0175">Coiled coil</keyword>
<dbReference type="InterPro" id="IPR005467">
    <property type="entry name" value="His_kinase_dom"/>
</dbReference>
<dbReference type="SUPFAM" id="SSF55874">
    <property type="entry name" value="ATPase domain of HSP90 chaperone/DNA topoisomerase II/histidine kinase"/>
    <property type="match status" value="1"/>
</dbReference>
<dbReference type="SMART" id="SM00091">
    <property type="entry name" value="PAS"/>
    <property type="match status" value="1"/>
</dbReference>
<keyword evidence="6" id="KW-0418">Kinase</keyword>
<evidence type="ECO:0000259" key="11">
    <source>
        <dbReference type="PROSITE" id="PS50109"/>
    </source>
</evidence>
<gene>
    <name evidence="14" type="ORF">ACFQS1_30760</name>
</gene>
<dbReference type="InterPro" id="IPR003594">
    <property type="entry name" value="HATPase_dom"/>
</dbReference>
<evidence type="ECO:0000259" key="13">
    <source>
        <dbReference type="PROSITE" id="PS50113"/>
    </source>
</evidence>
<dbReference type="InterPro" id="IPR003661">
    <property type="entry name" value="HisK_dim/P_dom"/>
</dbReference>
<evidence type="ECO:0000313" key="14">
    <source>
        <dbReference type="EMBL" id="MFC7278387.1"/>
    </source>
</evidence>
<feature type="domain" description="PAS" evidence="12">
    <location>
        <begin position="12"/>
        <end position="90"/>
    </location>
</feature>
<evidence type="ECO:0000256" key="2">
    <source>
        <dbReference type="ARBA" id="ARBA00004236"/>
    </source>
</evidence>
<evidence type="ECO:0000256" key="5">
    <source>
        <dbReference type="ARBA" id="ARBA00022679"/>
    </source>
</evidence>
<keyword evidence="7" id="KW-0902">Two-component regulatory system</keyword>
<keyword evidence="5" id="KW-0808">Transferase</keyword>
<dbReference type="PROSITE" id="PS50109">
    <property type="entry name" value="HIS_KIN"/>
    <property type="match status" value="1"/>
</dbReference>
<evidence type="ECO:0000256" key="1">
    <source>
        <dbReference type="ARBA" id="ARBA00000085"/>
    </source>
</evidence>
<feature type="domain" description="PAC" evidence="13">
    <location>
        <begin position="85"/>
        <end position="136"/>
    </location>
</feature>
<dbReference type="InterPro" id="IPR000700">
    <property type="entry name" value="PAS-assoc_C"/>
</dbReference>
<dbReference type="EC" id="2.7.13.3" evidence="3"/>
<dbReference type="PANTHER" id="PTHR42878:SF15">
    <property type="entry name" value="BACTERIOPHYTOCHROME"/>
    <property type="match status" value="1"/>
</dbReference>
<dbReference type="PRINTS" id="PR00344">
    <property type="entry name" value="BCTRLSENSOR"/>
</dbReference>
<dbReference type="InterPro" id="IPR035965">
    <property type="entry name" value="PAS-like_dom_sf"/>
</dbReference>
<proteinExistence type="predicted"/>
<dbReference type="SUPFAM" id="SSF55785">
    <property type="entry name" value="PYP-like sensor domain (PAS domain)"/>
    <property type="match status" value="1"/>
</dbReference>
<feature type="coiled-coil region" evidence="10">
    <location>
        <begin position="120"/>
        <end position="158"/>
    </location>
</feature>
<dbReference type="InterPro" id="IPR004358">
    <property type="entry name" value="Sig_transdc_His_kin-like_C"/>
</dbReference>
<dbReference type="InterPro" id="IPR000014">
    <property type="entry name" value="PAS"/>
</dbReference>
<evidence type="ECO:0000256" key="9">
    <source>
        <dbReference type="ARBA" id="ARBA00039401"/>
    </source>
</evidence>
<dbReference type="SUPFAM" id="SSF47384">
    <property type="entry name" value="Homodimeric domain of signal transducing histidine kinase"/>
    <property type="match status" value="1"/>
</dbReference>
<dbReference type="GO" id="GO:0005524">
    <property type="term" value="F:ATP binding"/>
    <property type="evidence" value="ECO:0007669"/>
    <property type="project" value="UniProtKB-KW"/>
</dbReference>
<dbReference type="RefSeq" id="WP_378975180.1">
    <property type="nucleotide sequence ID" value="NZ_JBHTBJ010000032.1"/>
</dbReference>
<dbReference type="Pfam" id="PF08448">
    <property type="entry name" value="PAS_4"/>
    <property type="match status" value="1"/>
</dbReference>
<dbReference type="InterPro" id="IPR050351">
    <property type="entry name" value="BphY/WalK/GraS-like"/>
</dbReference>
<evidence type="ECO:0000256" key="10">
    <source>
        <dbReference type="SAM" id="Coils"/>
    </source>
</evidence>
<comment type="subcellular location">
    <subcellularLocation>
        <location evidence="2">Cell membrane</location>
    </subcellularLocation>
</comment>
<comment type="catalytic activity">
    <reaction evidence="1">
        <text>ATP + protein L-histidine = ADP + protein N-phospho-L-histidine.</text>
        <dbReference type="EC" id="2.7.13.3"/>
    </reaction>
</comment>
<protein>
    <recommendedName>
        <fullName evidence="9">Sensor-like histidine kinase SenX3</fullName>
        <ecNumber evidence="3">2.7.13.3</ecNumber>
    </recommendedName>
</protein>
<comment type="caution">
    <text evidence="14">The sequence shown here is derived from an EMBL/GenBank/DDBJ whole genome shotgun (WGS) entry which is preliminary data.</text>
</comment>
<name>A0ABW2I0U2_9ACTN</name>
<dbReference type="InterPro" id="IPR013656">
    <property type="entry name" value="PAS_4"/>
</dbReference>
<dbReference type="InterPro" id="IPR036890">
    <property type="entry name" value="HATPase_C_sf"/>
</dbReference>
<dbReference type="SMART" id="SM00388">
    <property type="entry name" value="HisKA"/>
    <property type="match status" value="1"/>
</dbReference>
<keyword evidence="14" id="KW-0067">ATP-binding</keyword>
<dbReference type="Gene3D" id="3.30.450.20">
    <property type="entry name" value="PAS domain"/>
    <property type="match status" value="1"/>
</dbReference>
<dbReference type="Gene3D" id="3.30.565.10">
    <property type="entry name" value="Histidine kinase-like ATPase, C-terminal domain"/>
    <property type="match status" value="1"/>
</dbReference>
<sequence>MSTGTRPPVRVGHEQLMSLIDHTSAVIYMRDIDGHYLLVNREYERLFDLSREEIVGLTDHDLFEGPIADEFRANDLAAIARGVPLQVEEQAPGEDGMHTYVTVKFPLHDAHGHAYAICGISTDITARKRAEEEVRRLNDELELRVRQRTAELEASTRELDSFAYSVSHDLRAPLRSLEGFSQVLLEDYASRLDEEAQGYLKRIQANVGRMAQMIDDLLHLSRATRSQLRRDAFDLSGLAREVALEVSAADPSRTVRWEISDDLRAQGDPHLIRLVLQNLLGNAWKFTAHAADPVISVSMRPQSGIDVFEVRDNGAGFDMKYADKIFDPFQRLHSASEFEGTGIGLAIVHRIVTRHGGRIRAEGAVGAGAAFRFNLTPAPADWELR</sequence>
<evidence type="ECO:0000256" key="7">
    <source>
        <dbReference type="ARBA" id="ARBA00023012"/>
    </source>
</evidence>
<keyword evidence="4" id="KW-0597">Phosphoprotein</keyword>
<dbReference type="NCBIfam" id="TIGR00229">
    <property type="entry name" value="sensory_box"/>
    <property type="match status" value="1"/>
</dbReference>
<dbReference type="Pfam" id="PF00512">
    <property type="entry name" value="HisKA"/>
    <property type="match status" value="1"/>
</dbReference>
<evidence type="ECO:0000256" key="8">
    <source>
        <dbReference type="ARBA" id="ARBA00023136"/>
    </source>
</evidence>
<dbReference type="EMBL" id="JBHTBJ010000032">
    <property type="protein sequence ID" value="MFC7278387.1"/>
    <property type="molecule type" value="Genomic_DNA"/>
</dbReference>
<feature type="domain" description="Histidine kinase" evidence="11">
    <location>
        <begin position="165"/>
        <end position="379"/>
    </location>
</feature>
<dbReference type="InterPro" id="IPR036097">
    <property type="entry name" value="HisK_dim/P_sf"/>
</dbReference>
<dbReference type="CDD" id="cd00082">
    <property type="entry name" value="HisKA"/>
    <property type="match status" value="1"/>
</dbReference>
<reference evidence="15" key="1">
    <citation type="journal article" date="2019" name="Int. J. Syst. Evol. Microbiol.">
        <title>The Global Catalogue of Microorganisms (GCM) 10K type strain sequencing project: providing services to taxonomists for standard genome sequencing and annotation.</title>
        <authorList>
            <consortium name="The Broad Institute Genomics Platform"/>
            <consortium name="The Broad Institute Genome Sequencing Center for Infectious Disease"/>
            <person name="Wu L."/>
            <person name="Ma J."/>
        </authorList>
    </citation>
    <scope>NUCLEOTIDE SEQUENCE [LARGE SCALE GENOMIC DNA]</scope>
    <source>
        <strain evidence="15">XZYJT-10</strain>
    </source>
</reference>
<dbReference type="CDD" id="cd00130">
    <property type="entry name" value="PAS"/>
    <property type="match status" value="1"/>
</dbReference>
<dbReference type="PANTHER" id="PTHR42878">
    <property type="entry name" value="TWO-COMPONENT HISTIDINE KINASE"/>
    <property type="match status" value="1"/>
</dbReference>
<dbReference type="PROSITE" id="PS50113">
    <property type="entry name" value="PAC"/>
    <property type="match status" value="1"/>
</dbReference>
<evidence type="ECO:0000313" key="15">
    <source>
        <dbReference type="Proteomes" id="UP001596548"/>
    </source>
</evidence>
<dbReference type="Proteomes" id="UP001596548">
    <property type="component" value="Unassembled WGS sequence"/>
</dbReference>
<keyword evidence="8" id="KW-0472">Membrane</keyword>
<evidence type="ECO:0000256" key="3">
    <source>
        <dbReference type="ARBA" id="ARBA00012438"/>
    </source>
</evidence>
<evidence type="ECO:0000256" key="6">
    <source>
        <dbReference type="ARBA" id="ARBA00022777"/>
    </source>
</evidence>